<dbReference type="RefSeq" id="WP_059751448.1">
    <property type="nucleotide sequence ID" value="NZ_LDUG01000006.1"/>
</dbReference>
<dbReference type="PANTHER" id="PTHR47861">
    <property type="entry name" value="FKBP-TYPE PEPTIDYL-PROLYL CIS-TRANS ISOMERASE SLYD"/>
    <property type="match status" value="1"/>
</dbReference>
<comment type="catalytic activity">
    <reaction evidence="1 9">
        <text>[protein]-peptidylproline (omega=180) = [protein]-peptidylproline (omega=0)</text>
        <dbReference type="Rhea" id="RHEA:16237"/>
        <dbReference type="Rhea" id="RHEA-COMP:10747"/>
        <dbReference type="Rhea" id="RHEA-COMP:10748"/>
        <dbReference type="ChEBI" id="CHEBI:83833"/>
        <dbReference type="ChEBI" id="CHEBI:83834"/>
        <dbReference type="EC" id="5.2.1.8"/>
    </reaction>
</comment>
<proteinExistence type="inferred from homology"/>
<evidence type="ECO:0000256" key="8">
    <source>
        <dbReference type="ARBA" id="ARBA00037071"/>
    </source>
</evidence>
<keyword evidence="12" id="KW-1185">Reference proteome</keyword>
<dbReference type="STRING" id="1123392.GCA_000376425_01584"/>
<keyword evidence="5 9" id="KW-0697">Rotamase</keyword>
<evidence type="ECO:0000256" key="2">
    <source>
        <dbReference type="ARBA" id="ARBA00004496"/>
    </source>
</evidence>
<dbReference type="Proteomes" id="UP000064243">
    <property type="component" value="Unassembled WGS sequence"/>
</dbReference>
<dbReference type="SUPFAM" id="SSF54534">
    <property type="entry name" value="FKBP-like"/>
    <property type="match status" value="1"/>
</dbReference>
<evidence type="ECO:0000256" key="3">
    <source>
        <dbReference type="ARBA" id="ARBA00006577"/>
    </source>
</evidence>
<sequence length="160" mass="17665">MNISKDTVVTITYIVRDLEGKLLEESEEPVSYLHGGYDNIFPMVEEALEGKAVSDTVDLKLQPADAFGEYEDELVRLEPREGFPDDIEIGMQFVGSPVDGSGEMLYTVTDIAEDKVVVDGNHPYAGQAVHFQCVVAELRAATADEVEHRHAHGAHGHHHH</sequence>
<dbReference type="InterPro" id="IPR001179">
    <property type="entry name" value="PPIase_FKBP_dom"/>
</dbReference>
<keyword evidence="6" id="KW-0143">Chaperone</keyword>
<dbReference type="PROSITE" id="PS50059">
    <property type="entry name" value="FKBP_PPIASE"/>
    <property type="match status" value="1"/>
</dbReference>
<keyword evidence="7 9" id="KW-0413">Isomerase</keyword>
<comment type="caution">
    <text evidence="11">The sequence shown here is derived from an EMBL/GenBank/DDBJ whole genome shotgun (WGS) entry which is preliminary data.</text>
</comment>
<accession>A0A119CY87</accession>
<comment type="subcellular location">
    <subcellularLocation>
        <location evidence="2">Cytoplasm</location>
    </subcellularLocation>
</comment>
<dbReference type="GO" id="GO:0042026">
    <property type="term" value="P:protein refolding"/>
    <property type="evidence" value="ECO:0007669"/>
    <property type="project" value="UniProtKB-ARBA"/>
</dbReference>
<dbReference type="EC" id="5.2.1.8" evidence="9"/>
<dbReference type="OrthoDB" id="9808891at2"/>
<comment type="function">
    <text evidence="8">Also involved in hydrogenase metallocenter assembly, probably by participating in the nickel insertion step. This function in hydrogenase biosynthesis requires chaperone activity and the presence of the metal-binding domain, but not PPIase activity.</text>
</comment>
<name>A0A119CY87_THIDE</name>
<dbReference type="GO" id="GO:0005737">
    <property type="term" value="C:cytoplasm"/>
    <property type="evidence" value="ECO:0007669"/>
    <property type="project" value="UniProtKB-SubCell"/>
</dbReference>
<evidence type="ECO:0000313" key="11">
    <source>
        <dbReference type="EMBL" id="KVW99464.1"/>
    </source>
</evidence>
<dbReference type="PATRIC" id="fig|36861.3.peg.3112"/>
<reference evidence="11 12" key="1">
    <citation type="journal article" date="2015" name="Appl. Environ. Microbiol.">
        <title>Aerobic and Anaerobic Thiosulfate Oxidation by a Cold-Adapted, Subglacial Chemoautotroph.</title>
        <authorList>
            <person name="Harrold Z.R."/>
            <person name="Skidmore M.L."/>
            <person name="Hamilton T.L."/>
            <person name="Desch L."/>
            <person name="Amada K."/>
            <person name="van Gelder W."/>
            <person name="Glover K."/>
            <person name="Roden E.E."/>
            <person name="Boyd E.S."/>
        </authorList>
    </citation>
    <scope>NUCLEOTIDE SEQUENCE [LARGE SCALE GENOMIC DNA]</scope>
    <source>
        <strain evidence="11 12">RG</strain>
    </source>
</reference>
<evidence type="ECO:0000313" key="12">
    <source>
        <dbReference type="Proteomes" id="UP000064243"/>
    </source>
</evidence>
<comment type="similarity">
    <text evidence="3">Belongs to the FKBP-type PPIase family.</text>
</comment>
<evidence type="ECO:0000256" key="9">
    <source>
        <dbReference type="PROSITE-ProRule" id="PRU00277"/>
    </source>
</evidence>
<protein>
    <recommendedName>
        <fullName evidence="9">peptidylprolyl isomerase</fullName>
        <ecNumber evidence="9">5.2.1.8</ecNumber>
    </recommendedName>
</protein>
<evidence type="ECO:0000256" key="6">
    <source>
        <dbReference type="ARBA" id="ARBA00023186"/>
    </source>
</evidence>
<evidence type="ECO:0000256" key="1">
    <source>
        <dbReference type="ARBA" id="ARBA00000971"/>
    </source>
</evidence>
<dbReference type="AlphaFoldDB" id="A0A119CY87"/>
<organism evidence="11 12">
    <name type="scientific">Thiobacillus denitrificans</name>
    <dbReference type="NCBI Taxonomy" id="36861"/>
    <lineage>
        <taxon>Bacteria</taxon>
        <taxon>Pseudomonadati</taxon>
        <taxon>Pseudomonadota</taxon>
        <taxon>Betaproteobacteria</taxon>
        <taxon>Nitrosomonadales</taxon>
        <taxon>Thiobacillaceae</taxon>
        <taxon>Thiobacillus</taxon>
    </lineage>
</organism>
<dbReference type="EMBL" id="LDUG01000006">
    <property type="protein sequence ID" value="KVW99464.1"/>
    <property type="molecule type" value="Genomic_DNA"/>
</dbReference>
<gene>
    <name evidence="11" type="ORF">ABW22_01915</name>
</gene>
<feature type="domain" description="PPIase FKBP-type" evidence="10">
    <location>
        <begin position="6"/>
        <end position="89"/>
    </location>
</feature>
<dbReference type="GO" id="GO:0003755">
    <property type="term" value="F:peptidyl-prolyl cis-trans isomerase activity"/>
    <property type="evidence" value="ECO:0007669"/>
    <property type="project" value="UniProtKB-KW"/>
</dbReference>
<evidence type="ECO:0000256" key="5">
    <source>
        <dbReference type="ARBA" id="ARBA00023110"/>
    </source>
</evidence>
<evidence type="ECO:0000259" key="10">
    <source>
        <dbReference type="PROSITE" id="PS50059"/>
    </source>
</evidence>
<dbReference type="PANTHER" id="PTHR47861:SF3">
    <property type="entry name" value="FKBP-TYPE PEPTIDYL-PROLYL CIS-TRANS ISOMERASE SLYD"/>
    <property type="match status" value="1"/>
</dbReference>
<keyword evidence="4" id="KW-0963">Cytoplasm</keyword>
<evidence type="ECO:0000256" key="4">
    <source>
        <dbReference type="ARBA" id="ARBA00022490"/>
    </source>
</evidence>
<dbReference type="Gene3D" id="3.10.50.40">
    <property type="match status" value="1"/>
</dbReference>
<dbReference type="InterPro" id="IPR046357">
    <property type="entry name" value="PPIase_dom_sf"/>
</dbReference>
<evidence type="ECO:0000256" key="7">
    <source>
        <dbReference type="ARBA" id="ARBA00023235"/>
    </source>
</evidence>